<dbReference type="PANTHER" id="PTHR12825:SF0">
    <property type="entry name" value="VESICLE TRANSPORT PROTEIN SEC20"/>
    <property type="match status" value="1"/>
</dbReference>
<proteinExistence type="inferred from homology"/>
<evidence type="ECO:0000256" key="1">
    <source>
        <dbReference type="ARBA" id="ARBA00004163"/>
    </source>
</evidence>
<comment type="subcellular location">
    <subcellularLocation>
        <location evidence="1">Endoplasmic reticulum membrane</location>
        <topology evidence="1">Single-pass type IV membrane protein</topology>
    </subcellularLocation>
</comment>
<evidence type="ECO:0000256" key="11">
    <source>
        <dbReference type="SAM" id="Phobius"/>
    </source>
</evidence>
<keyword evidence="6 11" id="KW-1133">Transmembrane helix</keyword>
<evidence type="ECO:0000256" key="8">
    <source>
        <dbReference type="ARBA" id="ARBA00023136"/>
    </source>
</evidence>
<dbReference type="GO" id="GO:0031201">
    <property type="term" value="C:SNARE complex"/>
    <property type="evidence" value="ECO:0007669"/>
    <property type="project" value="TreeGrafter"/>
</dbReference>
<evidence type="ECO:0000256" key="4">
    <source>
        <dbReference type="ARBA" id="ARBA00022824"/>
    </source>
</evidence>
<dbReference type="Proteomes" id="UP000664534">
    <property type="component" value="Unassembled WGS sequence"/>
</dbReference>
<organism evidence="13 14">
    <name type="scientific">Imshaugia aleurites</name>
    <dbReference type="NCBI Taxonomy" id="172621"/>
    <lineage>
        <taxon>Eukaryota</taxon>
        <taxon>Fungi</taxon>
        <taxon>Dikarya</taxon>
        <taxon>Ascomycota</taxon>
        <taxon>Pezizomycotina</taxon>
        <taxon>Lecanoromycetes</taxon>
        <taxon>OSLEUM clade</taxon>
        <taxon>Lecanoromycetidae</taxon>
        <taxon>Lecanorales</taxon>
        <taxon>Lecanorineae</taxon>
        <taxon>Parmeliaceae</taxon>
        <taxon>Imshaugia</taxon>
    </lineage>
</organism>
<dbReference type="PANTHER" id="PTHR12825">
    <property type="entry name" value="BNIP1-RELATED"/>
    <property type="match status" value="1"/>
</dbReference>
<dbReference type="GO" id="GO:0005484">
    <property type="term" value="F:SNAP receptor activity"/>
    <property type="evidence" value="ECO:0007669"/>
    <property type="project" value="InterPro"/>
</dbReference>
<dbReference type="Pfam" id="PF03908">
    <property type="entry name" value="Sec20"/>
    <property type="match status" value="1"/>
</dbReference>
<dbReference type="OrthoDB" id="46868at2759"/>
<sequence>MTTHALNARLTPLFESLKQTQQLITRLSKFPAQPGASPSSPDEGDARVELSAEIHQSLKEQEEDFELLRQEVEDQINTSSWSSSARRRDNEKDSQRANLAAQIARLGEDLKIARAQFRKAQLQAKRNAEAAKRKERELLFAGIEEGNSTTAYGRRKGQEKLSQEEILLNASSDVTAALRRTHTLMSVELEKSQFARETLQNSTNDLATLSESYSNLETLLSSSRSLVSSLIHSQKSDTWYLESAFFILAATIAWLVFRRIIYGPGWWLLYLPTKWLWRLSLFAVQILAGSLSAVAGTVGAKNQSSVISQGSVSIATSLAQKPTGTGKIPTFRTNNPAPSIQVGAGGQGAKMQQPEQPSRIEDKSLSDEVGEMAEQSQKEKHTQPENTETAEEERQGTVLRERRADERPNPKKRMWEEPIDRSQEKTPRDEL</sequence>
<evidence type="ECO:0000256" key="6">
    <source>
        <dbReference type="ARBA" id="ARBA00022989"/>
    </source>
</evidence>
<evidence type="ECO:0000256" key="5">
    <source>
        <dbReference type="ARBA" id="ARBA00022892"/>
    </source>
</evidence>
<keyword evidence="3 11" id="KW-0812">Transmembrane</keyword>
<keyword evidence="8 11" id="KW-0472">Membrane</keyword>
<evidence type="ECO:0000256" key="7">
    <source>
        <dbReference type="ARBA" id="ARBA00023054"/>
    </source>
</evidence>
<dbReference type="InterPro" id="IPR005606">
    <property type="entry name" value="Sec20"/>
</dbReference>
<feature type="region of interest" description="Disordered" evidence="10">
    <location>
        <begin position="321"/>
        <end position="431"/>
    </location>
</feature>
<keyword evidence="14" id="KW-1185">Reference proteome</keyword>
<comment type="caution">
    <text evidence="13">The sequence shown here is derived from an EMBL/GenBank/DDBJ whole genome shotgun (WGS) entry which is preliminary data.</text>
</comment>
<dbReference type="AlphaFoldDB" id="A0A8H3IMK2"/>
<evidence type="ECO:0000256" key="9">
    <source>
        <dbReference type="ARBA" id="ARBA00037934"/>
    </source>
</evidence>
<dbReference type="GO" id="GO:0006890">
    <property type="term" value="P:retrograde vesicle-mediated transport, Golgi to endoplasmic reticulum"/>
    <property type="evidence" value="ECO:0007669"/>
    <property type="project" value="InterPro"/>
</dbReference>
<feature type="domain" description="Sec20 C-terminal" evidence="12">
    <location>
        <begin position="171"/>
        <end position="260"/>
    </location>
</feature>
<dbReference type="GO" id="GO:0005789">
    <property type="term" value="C:endoplasmic reticulum membrane"/>
    <property type="evidence" value="ECO:0007669"/>
    <property type="project" value="UniProtKB-SubCell"/>
</dbReference>
<feature type="transmembrane region" description="Helical" evidence="11">
    <location>
        <begin position="277"/>
        <end position="300"/>
    </location>
</feature>
<feature type="transmembrane region" description="Helical" evidence="11">
    <location>
        <begin position="239"/>
        <end position="257"/>
    </location>
</feature>
<keyword evidence="2" id="KW-0813">Transport</keyword>
<evidence type="ECO:0000313" key="14">
    <source>
        <dbReference type="Proteomes" id="UP000664534"/>
    </source>
</evidence>
<evidence type="ECO:0000256" key="3">
    <source>
        <dbReference type="ARBA" id="ARBA00022692"/>
    </source>
</evidence>
<dbReference type="InterPro" id="IPR056173">
    <property type="entry name" value="Sec20_C"/>
</dbReference>
<evidence type="ECO:0000256" key="2">
    <source>
        <dbReference type="ARBA" id="ARBA00022448"/>
    </source>
</evidence>
<accession>A0A8H3IMK2</accession>
<reference evidence="13" key="1">
    <citation type="submission" date="2021-03" db="EMBL/GenBank/DDBJ databases">
        <authorList>
            <person name="Tagirdzhanova G."/>
        </authorList>
    </citation>
    <scope>NUCLEOTIDE SEQUENCE</scope>
</reference>
<feature type="compositionally biased region" description="Basic and acidic residues" evidence="10">
    <location>
        <begin position="86"/>
        <end position="95"/>
    </location>
</feature>
<name>A0A8H3IMK2_9LECA</name>
<feature type="compositionally biased region" description="Basic and acidic residues" evidence="10">
    <location>
        <begin position="392"/>
        <end position="431"/>
    </location>
</feature>
<evidence type="ECO:0000313" key="13">
    <source>
        <dbReference type="EMBL" id="CAF9926485.1"/>
    </source>
</evidence>
<keyword evidence="5" id="KW-0931">ER-Golgi transport</keyword>
<keyword evidence="7" id="KW-0175">Coiled coil</keyword>
<evidence type="ECO:0000259" key="12">
    <source>
        <dbReference type="Pfam" id="PF03908"/>
    </source>
</evidence>
<protein>
    <recommendedName>
        <fullName evidence="12">Sec20 C-terminal domain-containing protein</fullName>
    </recommendedName>
</protein>
<feature type="region of interest" description="Disordered" evidence="10">
    <location>
        <begin position="76"/>
        <end position="96"/>
    </location>
</feature>
<keyword evidence="4" id="KW-0256">Endoplasmic reticulum</keyword>
<gene>
    <name evidence="13" type="ORF">IMSHALPRED_006973</name>
</gene>
<dbReference type="EMBL" id="CAJPDT010000043">
    <property type="protein sequence ID" value="CAF9926485.1"/>
    <property type="molecule type" value="Genomic_DNA"/>
</dbReference>
<comment type="similarity">
    <text evidence="9">Belongs to the SEC20 family.</text>
</comment>
<evidence type="ECO:0000256" key="10">
    <source>
        <dbReference type="SAM" id="MobiDB-lite"/>
    </source>
</evidence>